<dbReference type="InterPro" id="IPR006314">
    <property type="entry name" value="Dyp_peroxidase"/>
</dbReference>
<evidence type="ECO:0000259" key="7">
    <source>
        <dbReference type="Pfam" id="PF13472"/>
    </source>
</evidence>
<dbReference type="Gene3D" id="3.40.50.1110">
    <property type="entry name" value="SGNH hydrolase"/>
    <property type="match status" value="1"/>
</dbReference>
<evidence type="ECO:0000256" key="5">
    <source>
        <dbReference type="ARBA" id="ARBA00023004"/>
    </source>
</evidence>
<evidence type="ECO:0000256" key="6">
    <source>
        <dbReference type="SAM" id="MobiDB-lite"/>
    </source>
</evidence>
<dbReference type="SUPFAM" id="SSF54909">
    <property type="entry name" value="Dimeric alpha+beta barrel"/>
    <property type="match status" value="1"/>
</dbReference>
<keyword evidence="9" id="KW-1185">Reference proteome</keyword>
<dbReference type="GO" id="GO:0020037">
    <property type="term" value="F:heme binding"/>
    <property type="evidence" value="ECO:0007669"/>
    <property type="project" value="InterPro"/>
</dbReference>
<keyword evidence="5" id="KW-0408">Iron</keyword>
<evidence type="ECO:0000256" key="2">
    <source>
        <dbReference type="ARBA" id="ARBA00022559"/>
    </source>
</evidence>
<feature type="compositionally biased region" description="Low complexity" evidence="6">
    <location>
        <begin position="1309"/>
        <end position="1319"/>
    </location>
</feature>
<proteinExistence type="predicted"/>
<dbReference type="PANTHER" id="PTHR30521">
    <property type="entry name" value="DEFERROCHELATASE/PEROXIDASE"/>
    <property type="match status" value="1"/>
</dbReference>
<dbReference type="InterPro" id="IPR013830">
    <property type="entry name" value="SGNH_hydro"/>
</dbReference>
<comment type="cofactor">
    <cofactor evidence="1">
        <name>heme b</name>
        <dbReference type="ChEBI" id="CHEBI:60344"/>
    </cofactor>
</comment>
<evidence type="ECO:0000256" key="3">
    <source>
        <dbReference type="ARBA" id="ARBA00022723"/>
    </source>
</evidence>
<feature type="region of interest" description="Disordered" evidence="6">
    <location>
        <begin position="1286"/>
        <end position="1319"/>
    </location>
</feature>
<dbReference type="PROSITE" id="PS51404">
    <property type="entry name" value="DYP_PEROXIDASE"/>
    <property type="match status" value="1"/>
</dbReference>
<dbReference type="CDD" id="cd00229">
    <property type="entry name" value="SGNH_hydrolase"/>
    <property type="match status" value="1"/>
</dbReference>
<dbReference type="OrthoDB" id="9781066at2"/>
<comment type="caution">
    <text evidence="8">The sequence shown here is derived from an EMBL/GenBank/DDBJ whole genome shotgun (WGS) entry which is preliminary data.</text>
</comment>
<dbReference type="InterPro" id="IPR011008">
    <property type="entry name" value="Dimeric_a/b-barrel"/>
</dbReference>
<gene>
    <name evidence="8" type="ORF">ISF6_3014</name>
</gene>
<reference evidence="9" key="1">
    <citation type="submission" date="2015-07" db="EMBL/GenBank/DDBJ databases">
        <title>Discovery of a poly(ethylene terephthalate assimilation.</title>
        <authorList>
            <person name="Yoshida S."/>
            <person name="Hiraga K."/>
            <person name="Takehana T."/>
            <person name="Taniguchi I."/>
            <person name="Yamaji H."/>
            <person name="Maeda Y."/>
            <person name="Toyohara K."/>
            <person name="Miyamoto K."/>
            <person name="Kimura Y."/>
            <person name="Oda K."/>
        </authorList>
    </citation>
    <scope>NUCLEOTIDE SEQUENCE [LARGE SCALE GENOMIC DNA]</scope>
    <source>
        <strain evidence="9">NBRC 110686 / TISTR 2288 / 201-F6</strain>
    </source>
</reference>
<dbReference type="EMBL" id="BBYR01000043">
    <property type="protein sequence ID" value="GAP37159.1"/>
    <property type="molecule type" value="Genomic_DNA"/>
</dbReference>
<sequence>MRREFRTKTASLGGTSDLTVLAPIRPGFVPALDAVTYATRVRRLLRALHQGRRLGHEQDLARVMSDAVERVGRIHAVRIAVLEPEADGSGPAGRDGAVLLAATFDGAWESYVRTIWQKVARLLDLIYCNTIDYQPGALIGFEAWGRWLRSRQVETPFLYATPGIGVEDIRYHVGLQRALLRGTADEAERRAMRQPVLPAERVGLELVTTGTDPGDLGHGQPLPAIDVQGPAFRQGLRALVGLHRLGDLYPPGDGDGDYLVRAAIELLPEFARLAQTSPQAVARAREQFPDAIDWFRDGLARHPSTRRWRRPPALPAITAPDTVQAGILAPLPDGNHGVLLLLAFGSAQALAGFLGRFVPTTEGRLPEDRIVQTLAVTPDGLRRAGLGEDELRQWPEDFVQGMAARAGLLGDLRVNHPSRWRLPGRNWALGVAAPDLAEHDPAERIALSSVHAVLQLRLADTTPAEAAARAALMARLQQLVGTDPDVVPLSLQWMHRLRAPAATPGPATAPAGPGAAGATREHFGFGDGMAEPVFTAAEANPAYPNHVHVGEVLVGYGNAADEPPVPEGTWPADDTAAGLMHNGSFLAVRKLRQDLAVLEQALAASVIDRDTTLAKMMGRWPADHPRANQPLVPLANPARLNDFHYRGDPEGRACPFHAHIRRANPRDTQLSPVSETLRAGSRPPQLFRRSLSYGPLHDRQASDPAAREASLAQERGLVFMAYGASLAEQFEVVQRWLAGGSPPGTPSAPSDPFFGVPEGGRQRHYRFEHDGRVVRLPLDGSDRLHEEPRPIVRLEWGLYAFAPSTRALRLLAARAAAAGAAAAPARRLPWDAQAGEAVIARLQGLEAREGCATARVAWKAALEDADASAEFGAASVWAAVRARPGGCLRTPYGVLAASPQAVDEALRTPLASAGGYLPRMAAAYGPIFLGQDAGDGRYEAEAPPALAALASLSPCDTYVMALDATQHALQHRIDEARASALQDEAIRRHLCATPCDPVDWERVVDLRELVDALLAHFCEQWFGLSEEGGHFARGGYSWRWQPGEPARYPGHFIAPSRWFFQPHPGAEVGRIGAAHGQALRQAMDGFLAQFGSTLSQPSVTAVLGSSAAERDPGYASRTLLGLIMGFVPTVDAVLRRVLAQWWTDGTLWALRDARERLSPADLERHVDEAFRQAMQLRTVPELIWRTARDHGRLGGADGVDLVPGDVVVIGLASATQQALAAGSSAELGPAFGGDRAAAGAPTHACPGRTLAQQMMKGFVMALVTSPLPLRPGPSAVSFVVRGRAPFPATDPAGRPGTGAVAPGTPPGAPAATGPAPAAPGAGPAPLVCWAIGDSWLSDLHGPDFPDLVTALAAHGCRVVNHGVGHAEPGYTLMELAGEEMRERLVQALGDAYDGLPGSFPRPQLILLDGGGNDLAGSPDGQPQNTWLAALLRDGATRPEDAVDEGLLDQFLAQRRADYERLLDTLAQAAPGVPILVHAYDHPIPAGHGPAPGWPTWLQPVFAWRRQHGLALTRPVMRHLIDRLNGMVATLAADQQARGRPVHHLDLRGQLAALPDFGDPGDADTRYRRYWDDELHPTAAGYEGLARAVAAQIAALGWLPGRSGTSPA</sequence>
<dbReference type="STRING" id="1547922.ISF6_3014"/>
<feature type="domain" description="SGNH hydrolase-type esterase" evidence="7">
    <location>
        <begin position="1330"/>
        <end position="1582"/>
    </location>
</feature>
<keyword evidence="4" id="KW-0560">Oxidoreductase</keyword>
<organism evidence="8 9">
    <name type="scientific">Piscinibacter sakaiensis</name>
    <name type="common">Ideonella sakaiensis</name>
    <dbReference type="NCBI Taxonomy" id="1547922"/>
    <lineage>
        <taxon>Bacteria</taxon>
        <taxon>Pseudomonadati</taxon>
        <taxon>Pseudomonadota</taxon>
        <taxon>Betaproteobacteria</taxon>
        <taxon>Burkholderiales</taxon>
        <taxon>Sphaerotilaceae</taxon>
        <taxon>Piscinibacter</taxon>
    </lineage>
</organism>
<evidence type="ECO:0000313" key="9">
    <source>
        <dbReference type="Proteomes" id="UP000037660"/>
    </source>
</evidence>
<dbReference type="PANTHER" id="PTHR30521:SF5">
    <property type="entry name" value="BLR4509 PROTEIN"/>
    <property type="match status" value="1"/>
</dbReference>
<evidence type="ECO:0000256" key="4">
    <source>
        <dbReference type="ARBA" id="ARBA00023002"/>
    </source>
</evidence>
<dbReference type="Proteomes" id="UP000037660">
    <property type="component" value="Unassembled WGS sequence"/>
</dbReference>
<accession>A0A0K8P3N1</accession>
<feature type="compositionally biased region" description="Low complexity" evidence="6">
    <location>
        <begin position="1291"/>
        <end position="1302"/>
    </location>
</feature>
<evidence type="ECO:0000256" key="1">
    <source>
        <dbReference type="ARBA" id="ARBA00001970"/>
    </source>
</evidence>
<reference evidence="8 9" key="2">
    <citation type="journal article" date="2016" name="Science">
        <title>A bacterium that degrades and assimilates poly(ethylene terephthalate).</title>
        <authorList>
            <person name="Yoshida S."/>
            <person name="Hiraga K."/>
            <person name="Takehana T."/>
            <person name="Taniguchi I."/>
            <person name="Yamaji H."/>
            <person name="Maeda Y."/>
            <person name="Toyohara K."/>
            <person name="Miyamoto K."/>
            <person name="Kimura Y."/>
            <person name="Oda K."/>
        </authorList>
    </citation>
    <scope>NUCLEOTIDE SEQUENCE [LARGE SCALE GENOMIC DNA]</scope>
    <source>
        <strain evidence="9">NBRC 110686 / TISTR 2288 / 201-F6</strain>
    </source>
</reference>
<dbReference type="Pfam" id="PF13472">
    <property type="entry name" value="Lipase_GDSL_2"/>
    <property type="match status" value="1"/>
</dbReference>
<keyword evidence="2" id="KW-0575">Peroxidase</keyword>
<name>A0A0K8P3N1_PISS1</name>
<dbReference type="SUPFAM" id="SSF52266">
    <property type="entry name" value="SGNH hydrolase"/>
    <property type="match status" value="1"/>
</dbReference>
<keyword evidence="3" id="KW-0479">Metal-binding</keyword>
<protein>
    <recommendedName>
        <fullName evidence="7">SGNH hydrolase-type esterase domain-containing protein</fullName>
    </recommendedName>
</protein>
<dbReference type="RefSeq" id="WP_054021108.1">
    <property type="nucleotide sequence ID" value="NZ_BBYR01000043.1"/>
</dbReference>
<dbReference type="GO" id="GO:0046872">
    <property type="term" value="F:metal ion binding"/>
    <property type="evidence" value="ECO:0007669"/>
    <property type="project" value="UniProtKB-KW"/>
</dbReference>
<dbReference type="InterPro" id="IPR036514">
    <property type="entry name" value="SGNH_hydro_sf"/>
</dbReference>
<dbReference type="GO" id="GO:0004601">
    <property type="term" value="F:peroxidase activity"/>
    <property type="evidence" value="ECO:0007669"/>
    <property type="project" value="UniProtKB-KW"/>
</dbReference>
<dbReference type="GO" id="GO:0016788">
    <property type="term" value="F:hydrolase activity, acting on ester bonds"/>
    <property type="evidence" value="ECO:0007669"/>
    <property type="project" value="UniProtKB-ARBA"/>
</dbReference>
<dbReference type="GO" id="GO:0005829">
    <property type="term" value="C:cytosol"/>
    <property type="evidence" value="ECO:0007669"/>
    <property type="project" value="TreeGrafter"/>
</dbReference>
<evidence type="ECO:0000313" key="8">
    <source>
        <dbReference type="EMBL" id="GAP37159.1"/>
    </source>
</evidence>